<dbReference type="VEuPathDB" id="FungiDB:HGUI_01698"/>
<proteinExistence type="predicted"/>
<dbReference type="AlphaFoldDB" id="A0A1L0AZD1"/>
<dbReference type="OrthoDB" id="10390477at2759"/>
<name>A0A1L0AZD1_9ASCO</name>
<gene>
    <name evidence="1" type="ORF">HGUI_01698</name>
</gene>
<dbReference type="EMBL" id="FQNF01000024">
    <property type="protein sequence ID" value="SGZ39498.1"/>
    <property type="molecule type" value="Genomic_DNA"/>
</dbReference>
<reference evidence="2" key="1">
    <citation type="submission" date="2016-11" db="EMBL/GenBank/DDBJ databases">
        <authorList>
            <person name="Guldener U."/>
        </authorList>
    </citation>
    <scope>NUCLEOTIDE SEQUENCE [LARGE SCALE GENOMIC DNA]</scope>
</reference>
<evidence type="ECO:0000313" key="1">
    <source>
        <dbReference type="EMBL" id="SGZ39498.1"/>
    </source>
</evidence>
<organism evidence="1 2">
    <name type="scientific">Hanseniaspora guilliermondii</name>
    <dbReference type="NCBI Taxonomy" id="56406"/>
    <lineage>
        <taxon>Eukaryota</taxon>
        <taxon>Fungi</taxon>
        <taxon>Dikarya</taxon>
        <taxon>Ascomycota</taxon>
        <taxon>Saccharomycotina</taxon>
        <taxon>Saccharomycetes</taxon>
        <taxon>Saccharomycodales</taxon>
        <taxon>Saccharomycodaceae</taxon>
        <taxon>Hanseniaspora</taxon>
    </lineage>
</organism>
<sequence>MKYDNALELLHFEYAEDQRKLKKAKIMSTLDHSTDKTLAYKKLLAQLRDDADENDIVYNYFDQIEGSSIGNDLITRHMHFNSVQDSDINTGFIEADGNIANNNIFKDCYIEANGVIKYHKITDDVSDDPSESEESFNEENIKKISDKEVLNVNKLEFQKQLRRNELGFGDEVSFGIDKFVSKDIKEGNNKITKTTKFNKEMLYNELNGFFLKSYAVETKKLNDKIAAVSNFNDILLDLDVIDSMADEVLNDKSTTFESNEEKEYIEYIAKKYLYRGETFNVDINFNSLKGIKESMNFDLNPSYLDLCLINVLLKSDFFCSNLMPYAKNARAKSGNSLNYENTDMKEAMISDVQTKLLNIAKFFEHVEKLRIMTISET</sequence>
<keyword evidence="2" id="KW-1185">Reference proteome</keyword>
<dbReference type="Proteomes" id="UP000183365">
    <property type="component" value="Unassembled WGS sequence"/>
</dbReference>
<accession>A0A1L0AZD1</accession>
<protein>
    <submittedName>
        <fullName evidence="1">Uncharacterized protein</fullName>
    </submittedName>
</protein>
<evidence type="ECO:0000313" key="2">
    <source>
        <dbReference type="Proteomes" id="UP000183365"/>
    </source>
</evidence>